<feature type="compositionally biased region" description="Basic residues" evidence="1">
    <location>
        <begin position="1"/>
        <end position="18"/>
    </location>
</feature>
<sequence>MSLWPRLRRRSRGRKRSSSKPNPYSNIGLDKLAVVHAEFDAQRALFAAEKGVPVSVVRFISGSQRGWTLLPTSAVGPAPADADHYSSTSSSGLSSPDWVSAPFPARSRPRALKLPSPDTSASEGAPGGSGTFQFSPPESPSPAEIEAFASSPSPSPSSSPASANAGRADSSELRNSNVEGSLIPAEEYLSRNPQAAHTASVLFVSLGVFSSAVGFGTAFALILSSWRRGSSTLKRIFSILATHLVSAIRPSLLVKGSRNSLSGKSASLAEEEEEAAAEAEMKVTPAAPIAPIFSKETGDAEVARISSFAFPVLPQNNSVGTPIFRGPPESHALVAAPELNPIVTSIKVVAVSSQPGSPAFDASKGAPKPCQKLKARIFKCHPPRKVTPATSENSSTEEDGQETVLEVDPAMGAHNGLTDSPRDSPRCKRLSFIRRRAKSKKGLESDEQSGLSAESEFEDVSSPVTRVVAVRASRSQEILASRNPNSDAAAPSSRLKVSRSQELKQSLRNLKHKIKSHELAAPSAANAPEMPLESAAVDLHKMAFPFKHDADSSNCSSPTTLGPNSSSKAEKRRGSSKCLLRKLSNESDKSGELGPASPRSTTISQTSTKLSKCMTAQPSRMTTERTSTIDCKPELRKVKTTVARMPLPADHGELARSPVLDRETLGALLVLAVLGFLLLGRIPAILGTACLCLVLSHVQKFLSHNLTPREKERLASKSGVGAGVGLSRLGGSSPPNSLGQGNPVVDVQSSEYRKKLALEHRLQQRKKKDGLQGLEWFAGIPTRRSMNVQMHKSSVTSHPQRALPSILSLPVPPLSNYANGEGGWIENYGGHVIHLSQVKDEEPGVVQLRQIPLQHLDKPFFFMNHPRCSAMLLLLFAPAMTRRLTSRHRSRSYPPVGLDRPGCGGLI</sequence>
<feature type="compositionally biased region" description="Polar residues" evidence="1">
    <location>
        <begin position="552"/>
        <end position="567"/>
    </location>
</feature>
<dbReference type="EMBL" id="LVLJ01002446">
    <property type="protein sequence ID" value="OAE24958.1"/>
    <property type="molecule type" value="Genomic_DNA"/>
</dbReference>
<gene>
    <name evidence="3" type="ORF">AXG93_3545s1240</name>
</gene>
<feature type="region of interest" description="Disordered" evidence="1">
    <location>
        <begin position="478"/>
        <end position="503"/>
    </location>
</feature>
<proteinExistence type="predicted"/>
<feature type="compositionally biased region" description="Low complexity" evidence="1">
    <location>
        <begin position="86"/>
        <end position="95"/>
    </location>
</feature>
<keyword evidence="2" id="KW-0472">Membrane</keyword>
<feature type="region of interest" description="Disordered" evidence="1">
    <location>
        <begin position="383"/>
        <end position="462"/>
    </location>
</feature>
<feature type="region of interest" description="Disordered" evidence="1">
    <location>
        <begin position="1"/>
        <end position="25"/>
    </location>
</feature>
<keyword evidence="2" id="KW-1133">Transmembrane helix</keyword>
<dbReference type="AlphaFoldDB" id="A0A176VVX3"/>
<accession>A0A176VVX3</accession>
<organism evidence="3 4">
    <name type="scientific">Marchantia polymorpha subsp. ruderalis</name>
    <dbReference type="NCBI Taxonomy" id="1480154"/>
    <lineage>
        <taxon>Eukaryota</taxon>
        <taxon>Viridiplantae</taxon>
        <taxon>Streptophyta</taxon>
        <taxon>Embryophyta</taxon>
        <taxon>Marchantiophyta</taxon>
        <taxon>Marchantiopsida</taxon>
        <taxon>Marchantiidae</taxon>
        <taxon>Marchantiales</taxon>
        <taxon>Marchantiaceae</taxon>
        <taxon>Marchantia</taxon>
    </lineage>
</organism>
<dbReference type="Proteomes" id="UP000077202">
    <property type="component" value="Unassembled WGS sequence"/>
</dbReference>
<reference evidence="3" key="1">
    <citation type="submission" date="2016-03" db="EMBL/GenBank/DDBJ databases">
        <title>Mechanisms controlling the formation of the plant cell surface in tip-growing cells are functionally conserved among land plants.</title>
        <authorList>
            <person name="Honkanen S."/>
            <person name="Jones V.A."/>
            <person name="Morieri G."/>
            <person name="Champion C."/>
            <person name="Hetherington A.J."/>
            <person name="Kelly S."/>
            <person name="Saint-Marcoux D."/>
            <person name="Proust H."/>
            <person name="Prescott H."/>
            <person name="Dolan L."/>
        </authorList>
    </citation>
    <scope>NUCLEOTIDE SEQUENCE [LARGE SCALE GENOMIC DNA]</scope>
    <source>
        <tissue evidence="3">Whole gametophyte</tissue>
    </source>
</reference>
<name>A0A176VVX3_MARPO</name>
<feature type="compositionally biased region" description="Basic residues" evidence="1">
    <location>
        <begin position="427"/>
        <end position="440"/>
    </location>
</feature>
<evidence type="ECO:0000313" key="3">
    <source>
        <dbReference type="EMBL" id="OAE24958.1"/>
    </source>
</evidence>
<feature type="region of interest" description="Disordered" evidence="1">
    <location>
        <begin position="77"/>
        <end position="177"/>
    </location>
</feature>
<feature type="compositionally biased region" description="Polar residues" evidence="1">
    <location>
        <begin position="598"/>
        <end position="627"/>
    </location>
</feature>
<feature type="transmembrane region" description="Helical" evidence="2">
    <location>
        <begin position="201"/>
        <end position="224"/>
    </location>
</feature>
<feature type="region of interest" description="Disordered" evidence="1">
    <location>
        <begin position="549"/>
        <end position="627"/>
    </location>
</feature>
<protein>
    <recommendedName>
        <fullName evidence="5">Transmembrane protein</fullName>
    </recommendedName>
</protein>
<evidence type="ECO:0000256" key="2">
    <source>
        <dbReference type="SAM" id="Phobius"/>
    </source>
</evidence>
<evidence type="ECO:0008006" key="5">
    <source>
        <dbReference type="Google" id="ProtNLM"/>
    </source>
</evidence>
<evidence type="ECO:0000313" key="4">
    <source>
        <dbReference type="Proteomes" id="UP000077202"/>
    </source>
</evidence>
<evidence type="ECO:0000256" key="1">
    <source>
        <dbReference type="SAM" id="MobiDB-lite"/>
    </source>
</evidence>
<feature type="compositionally biased region" description="Low complexity" evidence="1">
    <location>
        <begin position="141"/>
        <end position="163"/>
    </location>
</feature>
<keyword evidence="2" id="KW-0812">Transmembrane</keyword>
<comment type="caution">
    <text evidence="3">The sequence shown here is derived from an EMBL/GenBank/DDBJ whole genome shotgun (WGS) entry which is preliminary data.</text>
</comment>
<keyword evidence="4" id="KW-1185">Reference proteome</keyword>